<keyword evidence="1" id="KW-0732">Signal</keyword>
<feature type="chain" id="PRO_5011458327" evidence="1">
    <location>
        <begin position="18"/>
        <end position="177"/>
    </location>
</feature>
<organism evidence="2 3">
    <name type="scientific">Flexibacter flexilis DSM 6793</name>
    <dbReference type="NCBI Taxonomy" id="927664"/>
    <lineage>
        <taxon>Bacteria</taxon>
        <taxon>Pseudomonadati</taxon>
        <taxon>Bacteroidota</taxon>
        <taxon>Cytophagia</taxon>
        <taxon>Cytophagales</taxon>
        <taxon>Flexibacteraceae</taxon>
        <taxon>Flexibacter</taxon>
    </lineage>
</organism>
<dbReference type="Proteomes" id="UP000199514">
    <property type="component" value="Unassembled WGS sequence"/>
</dbReference>
<dbReference type="EMBL" id="FOLE01000010">
    <property type="protein sequence ID" value="SFC84698.1"/>
    <property type="molecule type" value="Genomic_DNA"/>
</dbReference>
<proteinExistence type="predicted"/>
<keyword evidence="3" id="KW-1185">Reference proteome</keyword>
<accession>A0A1I1MNC5</accession>
<dbReference type="OrthoDB" id="1372254at2"/>
<feature type="signal peptide" evidence="1">
    <location>
        <begin position="1"/>
        <end position="17"/>
    </location>
</feature>
<gene>
    <name evidence="2" type="ORF">SAMN05421780_110190</name>
</gene>
<sequence length="177" mass="20335">MKKLLFIALFYSFSSYAQELEESKIDEFTGTVVKRTTWEKISSRFTAKTFFRISRLDTLYMLDWKYSSDYIFGVAEGSKLMLKLENDSIYTLINVSPSVASRGGGRPDFWRGSVGLSDDYGISTSYVSINDPTLAILKKHKVVKFRFYTTKGYIEEDVMEDSTHRIGRGVKIVHLKD</sequence>
<reference evidence="2 3" key="1">
    <citation type="submission" date="2016-10" db="EMBL/GenBank/DDBJ databases">
        <authorList>
            <person name="de Groot N.N."/>
        </authorList>
    </citation>
    <scope>NUCLEOTIDE SEQUENCE [LARGE SCALE GENOMIC DNA]</scope>
    <source>
        <strain evidence="2 3">DSM 6793</strain>
    </source>
</reference>
<dbReference type="RefSeq" id="WP_091515426.1">
    <property type="nucleotide sequence ID" value="NZ_FOLE01000010.1"/>
</dbReference>
<dbReference type="AlphaFoldDB" id="A0A1I1MNC5"/>
<evidence type="ECO:0000313" key="3">
    <source>
        <dbReference type="Proteomes" id="UP000199514"/>
    </source>
</evidence>
<name>A0A1I1MNC5_9BACT</name>
<protein>
    <submittedName>
        <fullName evidence="2">Uncharacterized protein</fullName>
    </submittedName>
</protein>
<evidence type="ECO:0000313" key="2">
    <source>
        <dbReference type="EMBL" id="SFC84698.1"/>
    </source>
</evidence>
<evidence type="ECO:0000256" key="1">
    <source>
        <dbReference type="SAM" id="SignalP"/>
    </source>
</evidence>